<dbReference type="PANTHER" id="PTHR20836">
    <property type="entry name" value="DIHYDRODIPICOLINATE REDUCTASE"/>
    <property type="match status" value="1"/>
</dbReference>
<keyword evidence="7" id="KW-0520">NAD</keyword>
<dbReference type="EMBL" id="CP070496">
    <property type="protein sequence ID" value="QSB07047.1"/>
    <property type="molecule type" value="Genomic_DNA"/>
</dbReference>
<evidence type="ECO:0000256" key="13">
    <source>
        <dbReference type="NCBIfam" id="TIGR00036"/>
    </source>
</evidence>
<dbReference type="GO" id="GO:0008839">
    <property type="term" value="F:4-hydroxy-tetrahydrodipicolinate reductase"/>
    <property type="evidence" value="ECO:0007669"/>
    <property type="project" value="UniProtKB-UniRule"/>
</dbReference>
<dbReference type="PROSITE" id="PS01298">
    <property type="entry name" value="DAPB"/>
    <property type="match status" value="1"/>
</dbReference>
<dbReference type="Pfam" id="PF05173">
    <property type="entry name" value="DapB_C"/>
    <property type="match status" value="1"/>
</dbReference>
<comment type="catalytic activity">
    <reaction evidence="12">
        <text>(S)-2,3,4,5-tetrahydrodipicolinate + NAD(+) + H2O = (2S,4S)-4-hydroxy-2,3,4,5-tetrahydrodipicolinate + NADH + H(+)</text>
        <dbReference type="Rhea" id="RHEA:35323"/>
        <dbReference type="ChEBI" id="CHEBI:15377"/>
        <dbReference type="ChEBI" id="CHEBI:15378"/>
        <dbReference type="ChEBI" id="CHEBI:16845"/>
        <dbReference type="ChEBI" id="CHEBI:57540"/>
        <dbReference type="ChEBI" id="CHEBI:57945"/>
        <dbReference type="ChEBI" id="CHEBI:67139"/>
        <dbReference type="EC" id="1.17.1.8"/>
    </reaction>
</comment>
<evidence type="ECO:0000256" key="4">
    <source>
        <dbReference type="ARBA" id="ARBA00022857"/>
    </source>
</evidence>
<dbReference type="Proteomes" id="UP000662939">
    <property type="component" value="Chromosome"/>
</dbReference>
<evidence type="ECO:0000256" key="9">
    <source>
        <dbReference type="ARBA" id="ARBA00037922"/>
    </source>
</evidence>
<dbReference type="GO" id="GO:0009089">
    <property type="term" value="P:lysine biosynthetic process via diaminopimelate"/>
    <property type="evidence" value="ECO:0007669"/>
    <property type="project" value="UniProtKB-UniRule"/>
</dbReference>
<dbReference type="InterPro" id="IPR000846">
    <property type="entry name" value="DapB_N"/>
</dbReference>
<evidence type="ECO:0000256" key="11">
    <source>
        <dbReference type="ARBA" id="ARBA00049080"/>
    </source>
</evidence>
<keyword evidence="5" id="KW-0220">Diaminopimelate biosynthesis</keyword>
<gene>
    <name evidence="16" type="ORF">JQS30_10970</name>
</gene>
<dbReference type="InterPro" id="IPR023940">
    <property type="entry name" value="DHDPR_bac"/>
</dbReference>
<dbReference type="Gene3D" id="3.30.360.10">
    <property type="entry name" value="Dihydrodipicolinate Reductase, domain 2"/>
    <property type="match status" value="1"/>
</dbReference>
<keyword evidence="4" id="KW-0521">NADP</keyword>
<dbReference type="PIRSF" id="PIRSF000161">
    <property type="entry name" value="DHPR"/>
    <property type="match status" value="1"/>
</dbReference>
<keyword evidence="3" id="KW-0028">Amino-acid biosynthesis</keyword>
<evidence type="ECO:0000313" key="16">
    <source>
        <dbReference type="EMBL" id="QSB07047.1"/>
    </source>
</evidence>
<name>A0A895XPG8_9ACTN</name>
<feature type="domain" description="Dihydrodipicolinate reductase C-terminal" evidence="15">
    <location>
        <begin position="97"/>
        <end position="220"/>
    </location>
</feature>
<proteinExistence type="inferred from homology"/>
<keyword evidence="8" id="KW-0457">Lysine biosynthesis</keyword>
<dbReference type="Pfam" id="PF01113">
    <property type="entry name" value="DapB_N"/>
    <property type="match status" value="1"/>
</dbReference>
<accession>A0A895XPG8</accession>
<feature type="domain" description="Dihydrodipicolinate reductase N-terminal" evidence="14">
    <location>
        <begin position="1"/>
        <end position="94"/>
    </location>
</feature>
<evidence type="ECO:0000256" key="7">
    <source>
        <dbReference type="ARBA" id="ARBA00023027"/>
    </source>
</evidence>
<keyword evidence="2" id="KW-0963">Cytoplasm</keyword>
<dbReference type="AlphaFoldDB" id="A0A895XPG8"/>
<dbReference type="KEGG" id="nav:JQS30_10970"/>
<evidence type="ECO:0000256" key="1">
    <source>
        <dbReference type="ARBA" id="ARBA00006642"/>
    </source>
</evidence>
<dbReference type="FunFam" id="3.30.360.10:FF:000009">
    <property type="entry name" value="4-hydroxy-tetrahydrodipicolinate reductase"/>
    <property type="match status" value="1"/>
</dbReference>
<evidence type="ECO:0000259" key="15">
    <source>
        <dbReference type="Pfam" id="PF05173"/>
    </source>
</evidence>
<comment type="catalytic activity">
    <reaction evidence="11">
        <text>(S)-2,3,4,5-tetrahydrodipicolinate + NADP(+) + H2O = (2S,4S)-4-hydroxy-2,3,4,5-tetrahydrodipicolinate + NADPH + H(+)</text>
        <dbReference type="Rhea" id="RHEA:35331"/>
        <dbReference type="ChEBI" id="CHEBI:15377"/>
        <dbReference type="ChEBI" id="CHEBI:15378"/>
        <dbReference type="ChEBI" id="CHEBI:16845"/>
        <dbReference type="ChEBI" id="CHEBI:57783"/>
        <dbReference type="ChEBI" id="CHEBI:58349"/>
        <dbReference type="ChEBI" id="CHEBI:67139"/>
        <dbReference type="EC" id="1.17.1.8"/>
    </reaction>
</comment>
<evidence type="ECO:0000256" key="10">
    <source>
        <dbReference type="ARBA" id="ARBA00038983"/>
    </source>
</evidence>
<evidence type="ECO:0000256" key="8">
    <source>
        <dbReference type="ARBA" id="ARBA00023154"/>
    </source>
</evidence>
<dbReference type="InterPro" id="IPR022663">
    <property type="entry name" value="DapB_C"/>
</dbReference>
<comment type="similarity">
    <text evidence="1">Belongs to the DapB family.</text>
</comment>
<evidence type="ECO:0000256" key="6">
    <source>
        <dbReference type="ARBA" id="ARBA00023002"/>
    </source>
</evidence>
<evidence type="ECO:0000256" key="5">
    <source>
        <dbReference type="ARBA" id="ARBA00022915"/>
    </source>
</evidence>
<evidence type="ECO:0000313" key="17">
    <source>
        <dbReference type="Proteomes" id="UP000662939"/>
    </source>
</evidence>
<reference evidence="16" key="1">
    <citation type="submission" date="2021-02" db="EMBL/GenBank/DDBJ databases">
        <title>Natronoglycomyces albus gen. nov., sp. nov, a haloalkaliphilic actinobacterium from a soda solonchak soil.</title>
        <authorList>
            <person name="Sorokin D.Y."/>
            <person name="Khijniak T.V."/>
            <person name="Zakharycheva A.P."/>
            <person name="Boueva O.V."/>
            <person name="Ariskina E.V."/>
            <person name="Hahnke R.L."/>
            <person name="Bunk B."/>
            <person name="Sproer C."/>
            <person name="Schumann P."/>
            <person name="Evtushenko L.I."/>
            <person name="Kublanov I.V."/>
        </authorList>
    </citation>
    <scope>NUCLEOTIDE SEQUENCE</scope>
    <source>
        <strain evidence="16">DSM 106290</strain>
    </source>
</reference>
<dbReference type="InterPro" id="IPR036291">
    <property type="entry name" value="NAD(P)-bd_dom_sf"/>
</dbReference>
<sequence length="234" mass="24843">MGTAVCQAVEAAEGMTVAQTVDHGDDLASLVEAGVEVAVDFTRPDVVMDNLKWLIDHDIHSVVGTSGFDAARLRQVEQWLRDKPELGSVIAPNFGIGAVLMMQFAAKAAKFFDSAEVIEAHHPRKVDAPSGTAVHTARLMAQSREEAGLGPGPDATQQQLEGARGANVDGIAVHAIRAEGYIASQQVWFGSAGENFTISHNSVDRMSFMPGVVLSIRKVPAVRGLTVGIDAFLD</sequence>
<keyword evidence="6 16" id="KW-0560">Oxidoreductase</keyword>
<dbReference type="SUPFAM" id="SSF51735">
    <property type="entry name" value="NAD(P)-binding Rossmann-fold domains"/>
    <property type="match status" value="1"/>
</dbReference>
<evidence type="ECO:0000259" key="14">
    <source>
        <dbReference type="Pfam" id="PF01113"/>
    </source>
</evidence>
<evidence type="ECO:0000256" key="2">
    <source>
        <dbReference type="ARBA" id="ARBA00022490"/>
    </source>
</evidence>
<protein>
    <recommendedName>
        <fullName evidence="10 13">4-hydroxy-tetrahydrodipicolinate reductase</fullName>
        <ecNumber evidence="10 13">1.17.1.8</ecNumber>
    </recommendedName>
</protein>
<keyword evidence="17" id="KW-1185">Reference proteome</keyword>
<evidence type="ECO:0000256" key="3">
    <source>
        <dbReference type="ARBA" id="ARBA00022605"/>
    </source>
</evidence>
<dbReference type="EC" id="1.17.1.8" evidence="10 13"/>
<dbReference type="GO" id="GO:0005829">
    <property type="term" value="C:cytosol"/>
    <property type="evidence" value="ECO:0007669"/>
    <property type="project" value="TreeGrafter"/>
</dbReference>
<organism evidence="16 17">
    <name type="scientific">Natronoglycomyces albus</name>
    <dbReference type="NCBI Taxonomy" id="2811108"/>
    <lineage>
        <taxon>Bacteria</taxon>
        <taxon>Bacillati</taxon>
        <taxon>Actinomycetota</taxon>
        <taxon>Actinomycetes</taxon>
        <taxon>Glycomycetales</taxon>
        <taxon>Glycomycetaceae</taxon>
        <taxon>Natronoglycomyces</taxon>
    </lineage>
</organism>
<dbReference type="SUPFAM" id="SSF55347">
    <property type="entry name" value="Glyceraldehyde-3-phosphate dehydrogenase-like, C-terminal domain"/>
    <property type="match status" value="1"/>
</dbReference>
<dbReference type="InterPro" id="IPR022664">
    <property type="entry name" value="DapB_N_CS"/>
</dbReference>
<dbReference type="CDD" id="cd02274">
    <property type="entry name" value="DHDPR_N"/>
    <property type="match status" value="1"/>
</dbReference>
<evidence type="ECO:0000256" key="12">
    <source>
        <dbReference type="ARBA" id="ARBA00049396"/>
    </source>
</evidence>
<comment type="pathway">
    <text evidence="9">Amino-acid biosynthesis; L-lysine biosynthesis via DAP pathway; (S)-tetrahydrodipicolinate from L-aspartate: step 4/4.</text>
</comment>
<dbReference type="Gene3D" id="3.40.50.720">
    <property type="entry name" value="NAD(P)-binding Rossmann-like Domain"/>
    <property type="match status" value="1"/>
</dbReference>
<dbReference type="PANTHER" id="PTHR20836:SF0">
    <property type="entry name" value="4-HYDROXY-TETRAHYDRODIPICOLINATE REDUCTASE 1, CHLOROPLASTIC-RELATED"/>
    <property type="match status" value="1"/>
</dbReference>
<dbReference type="NCBIfam" id="TIGR00036">
    <property type="entry name" value="dapB"/>
    <property type="match status" value="1"/>
</dbReference>
<dbReference type="GO" id="GO:0019877">
    <property type="term" value="P:diaminopimelate biosynthetic process"/>
    <property type="evidence" value="ECO:0007669"/>
    <property type="project" value="UniProtKB-KW"/>
</dbReference>